<dbReference type="EMBL" id="JBJUIK010000007">
    <property type="protein sequence ID" value="KAL3522446.1"/>
    <property type="molecule type" value="Genomic_DNA"/>
</dbReference>
<protein>
    <recommendedName>
        <fullName evidence="1">RNase H type-1 domain-containing protein</fullName>
    </recommendedName>
</protein>
<dbReference type="Gene3D" id="3.30.420.10">
    <property type="entry name" value="Ribonuclease H-like superfamily/Ribonuclease H"/>
    <property type="match status" value="1"/>
</dbReference>
<dbReference type="Pfam" id="PF13456">
    <property type="entry name" value="RVT_3"/>
    <property type="match status" value="1"/>
</dbReference>
<dbReference type="CDD" id="cd06222">
    <property type="entry name" value="RNase_H_like"/>
    <property type="match status" value="1"/>
</dbReference>
<dbReference type="InterPro" id="IPR002156">
    <property type="entry name" value="RNaseH_domain"/>
</dbReference>
<evidence type="ECO:0000313" key="3">
    <source>
        <dbReference type="Proteomes" id="UP001630127"/>
    </source>
</evidence>
<name>A0ABD2ZUH3_9GENT</name>
<proteinExistence type="predicted"/>
<feature type="domain" description="RNase H type-1" evidence="1">
    <location>
        <begin position="4"/>
        <end position="124"/>
    </location>
</feature>
<reference evidence="2 3" key="1">
    <citation type="submission" date="2024-11" db="EMBL/GenBank/DDBJ databases">
        <title>A near-complete genome assembly of Cinchona calisaya.</title>
        <authorList>
            <person name="Lian D.C."/>
            <person name="Zhao X.W."/>
            <person name="Wei L."/>
        </authorList>
    </citation>
    <scope>NUCLEOTIDE SEQUENCE [LARGE SCALE GENOMIC DNA]</scope>
    <source>
        <tissue evidence="2">Nenye</tissue>
    </source>
</reference>
<dbReference type="InterPro" id="IPR044730">
    <property type="entry name" value="RNase_H-like_dom_plant"/>
</dbReference>
<accession>A0ABD2ZUH3</accession>
<dbReference type="InterPro" id="IPR036397">
    <property type="entry name" value="RNaseH_sf"/>
</dbReference>
<dbReference type="PANTHER" id="PTHR47074:SF48">
    <property type="entry name" value="POLYNUCLEOTIDYL TRANSFERASE, RIBONUCLEASE H-LIKE SUPERFAMILY PROTEIN"/>
    <property type="match status" value="1"/>
</dbReference>
<dbReference type="InterPro" id="IPR012337">
    <property type="entry name" value="RNaseH-like_sf"/>
</dbReference>
<dbReference type="SUPFAM" id="SSF53098">
    <property type="entry name" value="Ribonuclease H-like"/>
    <property type="match status" value="1"/>
</dbReference>
<organism evidence="2 3">
    <name type="scientific">Cinchona calisaya</name>
    <dbReference type="NCBI Taxonomy" id="153742"/>
    <lineage>
        <taxon>Eukaryota</taxon>
        <taxon>Viridiplantae</taxon>
        <taxon>Streptophyta</taxon>
        <taxon>Embryophyta</taxon>
        <taxon>Tracheophyta</taxon>
        <taxon>Spermatophyta</taxon>
        <taxon>Magnoliopsida</taxon>
        <taxon>eudicotyledons</taxon>
        <taxon>Gunneridae</taxon>
        <taxon>Pentapetalae</taxon>
        <taxon>asterids</taxon>
        <taxon>lamiids</taxon>
        <taxon>Gentianales</taxon>
        <taxon>Rubiaceae</taxon>
        <taxon>Cinchonoideae</taxon>
        <taxon>Cinchoneae</taxon>
        <taxon>Cinchona</taxon>
    </lineage>
</organism>
<evidence type="ECO:0000313" key="2">
    <source>
        <dbReference type="EMBL" id="KAL3522446.1"/>
    </source>
</evidence>
<sequence>MVINTNAALRGSEQRIGWGIAAKDQYGRLKQAWAIPSRYCRSAQVEEAMTIRIVLEKSIQMGWTNFQIQSDCKRVVDKINSNLEDMKIENILLDIGRLKQEVGSCAFTYVNRSRNELGHQLAKFVMHCYKEIS</sequence>
<dbReference type="Proteomes" id="UP001630127">
    <property type="component" value="Unassembled WGS sequence"/>
</dbReference>
<dbReference type="InterPro" id="IPR052929">
    <property type="entry name" value="RNase_H-like_EbsB-rel"/>
</dbReference>
<keyword evidence="3" id="KW-1185">Reference proteome</keyword>
<evidence type="ECO:0000259" key="1">
    <source>
        <dbReference type="Pfam" id="PF13456"/>
    </source>
</evidence>
<dbReference type="PANTHER" id="PTHR47074">
    <property type="entry name" value="BNAC02G40300D PROTEIN"/>
    <property type="match status" value="1"/>
</dbReference>
<gene>
    <name evidence="2" type="ORF">ACH5RR_015280</name>
</gene>
<dbReference type="AlphaFoldDB" id="A0ABD2ZUH3"/>
<comment type="caution">
    <text evidence="2">The sequence shown here is derived from an EMBL/GenBank/DDBJ whole genome shotgun (WGS) entry which is preliminary data.</text>
</comment>